<dbReference type="GO" id="GO:0009432">
    <property type="term" value="P:SOS response"/>
    <property type="evidence" value="ECO:0007669"/>
    <property type="project" value="TreeGrafter"/>
</dbReference>
<dbReference type="GO" id="GO:0003684">
    <property type="term" value="F:damaged DNA binding"/>
    <property type="evidence" value="ECO:0007669"/>
    <property type="project" value="InterPro"/>
</dbReference>
<dbReference type="Gene3D" id="1.10.150.20">
    <property type="entry name" value="5' to 3' exonuclease, C-terminal subdomain"/>
    <property type="match status" value="1"/>
</dbReference>
<dbReference type="Pfam" id="PF00817">
    <property type="entry name" value="IMS"/>
    <property type="match status" value="1"/>
</dbReference>
<organism evidence="3 4">
    <name type="scientific">Candidatus Shapirobacteria bacterium CG07_land_8_20_14_0_80_39_18</name>
    <dbReference type="NCBI Taxonomy" id="1974882"/>
    <lineage>
        <taxon>Bacteria</taxon>
        <taxon>Candidatus Shapironibacteriota</taxon>
    </lineage>
</organism>
<dbReference type="Gene3D" id="3.40.1170.60">
    <property type="match status" value="1"/>
</dbReference>
<gene>
    <name evidence="3" type="ORF">COT03_02295</name>
</gene>
<sequence>MDSFFASVEQQSNPKLVGKPVGVIKGEGRTCIIAASREAKKLGIKTGTTTYEAKAIYPKIILIPADFDKYFSVTKRFIEICSRYSPDLEVFSIDELFLDVTQTEKLSGGVSGIVRGIKQALRKEVGEYITCSIGISYNRLLAKLASDIKKPNGVFEITAENRDEILFSRKLTDICGLGRRLERRLFNAGITNFKTLREVPMTCLEKTFGPFWSVELKRLSYGEDDSLLTRIGQIPKAKSVSRTFTLYENTKDLSKIKSTLRNLCEEASWKAREMGMTGRQIGVTVHGEGGIVGRVPSVALAKEGGERISGYRHKTLKYFIESGGELFKIVWELFEGMEWSGSIRFLGVWLGMLKPKS</sequence>
<evidence type="ECO:0000259" key="2">
    <source>
        <dbReference type="PROSITE" id="PS50173"/>
    </source>
</evidence>
<dbReference type="InterPro" id="IPR001126">
    <property type="entry name" value="UmuC"/>
</dbReference>
<dbReference type="SUPFAM" id="SSF56672">
    <property type="entry name" value="DNA/RNA polymerases"/>
    <property type="match status" value="1"/>
</dbReference>
<dbReference type="InterPro" id="IPR043502">
    <property type="entry name" value="DNA/RNA_pol_sf"/>
</dbReference>
<dbReference type="GO" id="GO:0006281">
    <property type="term" value="P:DNA repair"/>
    <property type="evidence" value="ECO:0007669"/>
    <property type="project" value="InterPro"/>
</dbReference>
<dbReference type="SUPFAM" id="SSF100879">
    <property type="entry name" value="Lesion bypass DNA polymerase (Y-family), little finger domain"/>
    <property type="match status" value="1"/>
</dbReference>
<name>A0A2M6YQY7_9BACT</name>
<dbReference type="GO" id="GO:0003887">
    <property type="term" value="F:DNA-directed DNA polymerase activity"/>
    <property type="evidence" value="ECO:0007669"/>
    <property type="project" value="InterPro"/>
</dbReference>
<dbReference type="AlphaFoldDB" id="A0A2M6YQY7"/>
<dbReference type="PROSITE" id="PS50173">
    <property type="entry name" value="UMUC"/>
    <property type="match status" value="1"/>
</dbReference>
<comment type="caution">
    <text evidence="3">The sequence shown here is derived from an EMBL/GenBank/DDBJ whole genome shotgun (WGS) entry which is preliminary data.</text>
</comment>
<feature type="non-terminal residue" evidence="3">
    <location>
        <position position="357"/>
    </location>
</feature>
<reference evidence="4" key="1">
    <citation type="submission" date="2017-09" db="EMBL/GenBank/DDBJ databases">
        <title>Depth-based differentiation of microbial function through sediment-hosted aquifers and enrichment of novel symbionts in the deep terrestrial subsurface.</title>
        <authorList>
            <person name="Probst A.J."/>
            <person name="Ladd B."/>
            <person name="Jarett J.K."/>
            <person name="Geller-Mcgrath D.E."/>
            <person name="Sieber C.M.K."/>
            <person name="Emerson J.B."/>
            <person name="Anantharaman K."/>
            <person name="Thomas B.C."/>
            <person name="Malmstrom R."/>
            <person name="Stieglmeier M."/>
            <person name="Klingl A."/>
            <person name="Woyke T."/>
            <person name="Ryan C.M."/>
            <person name="Banfield J.F."/>
        </authorList>
    </citation>
    <scope>NUCLEOTIDE SEQUENCE [LARGE SCALE GENOMIC DNA]</scope>
</reference>
<dbReference type="Gene3D" id="3.30.1490.100">
    <property type="entry name" value="DNA polymerase, Y-family, little finger domain"/>
    <property type="match status" value="1"/>
</dbReference>
<evidence type="ECO:0000256" key="1">
    <source>
        <dbReference type="ARBA" id="ARBA00010945"/>
    </source>
</evidence>
<dbReference type="Gene3D" id="3.30.70.270">
    <property type="match status" value="1"/>
</dbReference>
<dbReference type="CDD" id="cd03586">
    <property type="entry name" value="PolY_Pol_IV_kappa"/>
    <property type="match status" value="1"/>
</dbReference>
<dbReference type="Pfam" id="PF11799">
    <property type="entry name" value="IMS_C"/>
    <property type="match status" value="1"/>
</dbReference>
<feature type="domain" description="UmuC" evidence="2">
    <location>
        <begin position="1"/>
        <end position="178"/>
    </location>
</feature>
<dbReference type="Proteomes" id="UP000229502">
    <property type="component" value="Unassembled WGS sequence"/>
</dbReference>
<comment type="similarity">
    <text evidence="1">Belongs to the DNA polymerase type-Y family.</text>
</comment>
<dbReference type="InterPro" id="IPR017961">
    <property type="entry name" value="DNA_pol_Y-fam_little_finger"/>
</dbReference>
<dbReference type="InterPro" id="IPR022880">
    <property type="entry name" value="DNApol_IV"/>
</dbReference>
<accession>A0A2M6YQY7</accession>
<dbReference type="GO" id="GO:0042276">
    <property type="term" value="P:error-prone translesion synthesis"/>
    <property type="evidence" value="ECO:0007669"/>
    <property type="project" value="TreeGrafter"/>
</dbReference>
<dbReference type="EMBL" id="PEWZ01000112">
    <property type="protein sequence ID" value="PIU34371.1"/>
    <property type="molecule type" value="Genomic_DNA"/>
</dbReference>
<dbReference type="PANTHER" id="PTHR11076">
    <property type="entry name" value="DNA REPAIR POLYMERASE UMUC / TRANSFERASE FAMILY MEMBER"/>
    <property type="match status" value="1"/>
</dbReference>
<dbReference type="GO" id="GO:0005829">
    <property type="term" value="C:cytosol"/>
    <property type="evidence" value="ECO:0007669"/>
    <property type="project" value="TreeGrafter"/>
</dbReference>
<dbReference type="InterPro" id="IPR036775">
    <property type="entry name" value="DNA_pol_Y-fam_lit_finger_sf"/>
</dbReference>
<evidence type="ECO:0000313" key="4">
    <source>
        <dbReference type="Proteomes" id="UP000229502"/>
    </source>
</evidence>
<dbReference type="PANTHER" id="PTHR11076:SF33">
    <property type="entry name" value="DNA POLYMERASE KAPPA"/>
    <property type="match status" value="1"/>
</dbReference>
<dbReference type="InterPro" id="IPR050116">
    <property type="entry name" value="DNA_polymerase-Y"/>
</dbReference>
<evidence type="ECO:0000313" key="3">
    <source>
        <dbReference type="EMBL" id="PIU34371.1"/>
    </source>
</evidence>
<protein>
    <recommendedName>
        <fullName evidence="2">UmuC domain-containing protein</fullName>
    </recommendedName>
</protein>
<dbReference type="InterPro" id="IPR043128">
    <property type="entry name" value="Rev_trsase/Diguanyl_cyclase"/>
</dbReference>
<proteinExistence type="inferred from homology"/>